<reference evidence="1 2" key="1">
    <citation type="submission" date="2017-03" db="EMBL/GenBank/DDBJ databases">
        <title>Genomes of endolithic fungi from Antarctica.</title>
        <authorList>
            <person name="Coleine C."/>
            <person name="Masonjones S."/>
            <person name="Stajich J.E."/>
        </authorList>
    </citation>
    <scope>NUCLEOTIDE SEQUENCE [LARGE SCALE GENOMIC DNA]</scope>
    <source>
        <strain evidence="1 2">CCFEE 5184</strain>
    </source>
</reference>
<name>A0A4U0XH36_9PEZI</name>
<dbReference type="EMBL" id="NAJQ01000167">
    <property type="protein sequence ID" value="TKA76320.1"/>
    <property type="molecule type" value="Genomic_DNA"/>
</dbReference>
<protein>
    <submittedName>
        <fullName evidence="1">Uncharacterized protein</fullName>
    </submittedName>
</protein>
<sequence>MTTTTRSRDIFDFFGLARELREMIYNDPLTDKEIGDLSGDALGIFFTATHIPRTNLLLVSQQFSAEYQAASNELATLIVGDKMCEVYDEPVQMNLPDQLRSTHKLRLNLYL</sequence>
<evidence type="ECO:0000313" key="1">
    <source>
        <dbReference type="EMBL" id="TKA76320.1"/>
    </source>
</evidence>
<keyword evidence="2" id="KW-1185">Reference proteome</keyword>
<accession>A0A4U0XH36</accession>
<dbReference type="AlphaFoldDB" id="A0A4U0XH36"/>
<comment type="caution">
    <text evidence="1">The sequence shown here is derived from an EMBL/GenBank/DDBJ whole genome shotgun (WGS) entry which is preliminary data.</text>
</comment>
<organism evidence="1 2">
    <name type="scientific">Friedmanniomyces simplex</name>
    <dbReference type="NCBI Taxonomy" id="329884"/>
    <lineage>
        <taxon>Eukaryota</taxon>
        <taxon>Fungi</taxon>
        <taxon>Dikarya</taxon>
        <taxon>Ascomycota</taxon>
        <taxon>Pezizomycotina</taxon>
        <taxon>Dothideomycetes</taxon>
        <taxon>Dothideomycetidae</taxon>
        <taxon>Mycosphaerellales</taxon>
        <taxon>Teratosphaeriaceae</taxon>
        <taxon>Friedmanniomyces</taxon>
    </lineage>
</organism>
<gene>
    <name evidence="1" type="ORF">B0A55_04203</name>
</gene>
<proteinExistence type="predicted"/>
<evidence type="ECO:0000313" key="2">
    <source>
        <dbReference type="Proteomes" id="UP000309340"/>
    </source>
</evidence>
<dbReference type="OrthoDB" id="5314997at2759"/>
<dbReference type="Proteomes" id="UP000309340">
    <property type="component" value="Unassembled WGS sequence"/>
</dbReference>